<feature type="compositionally biased region" description="Basic and acidic residues" evidence="1">
    <location>
        <begin position="59"/>
        <end position="68"/>
    </location>
</feature>
<sequence>MAIEDEKGHTCTNADGAPQNDDDDEEEPTSEEYEGGDDMSIDADDTVSQEEVENTFSESPDKKEESEWRMSYNDTVEPSQQHEEDRSKINRAPVTG</sequence>
<evidence type="ECO:0000313" key="2">
    <source>
        <dbReference type="EnsemblPlants" id="EMT01421"/>
    </source>
</evidence>
<dbReference type="EnsemblPlants" id="EMT01421">
    <property type="protein sequence ID" value="EMT01421"/>
    <property type="gene ID" value="F775_10318"/>
</dbReference>
<accession>R7W3X2</accession>
<dbReference type="AlphaFoldDB" id="R7W3X2"/>
<reference evidence="2" key="1">
    <citation type="submission" date="2015-06" db="UniProtKB">
        <authorList>
            <consortium name="EnsemblPlants"/>
        </authorList>
    </citation>
    <scope>IDENTIFICATION</scope>
</reference>
<evidence type="ECO:0000256" key="1">
    <source>
        <dbReference type="SAM" id="MobiDB-lite"/>
    </source>
</evidence>
<protein>
    <submittedName>
        <fullName evidence="2">Uncharacterized protein</fullName>
    </submittedName>
</protein>
<organism evidence="2">
    <name type="scientific">Aegilops tauschii</name>
    <name type="common">Tausch's goatgrass</name>
    <name type="synonym">Aegilops squarrosa</name>
    <dbReference type="NCBI Taxonomy" id="37682"/>
    <lineage>
        <taxon>Eukaryota</taxon>
        <taxon>Viridiplantae</taxon>
        <taxon>Streptophyta</taxon>
        <taxon>Embryophyta</taxon>
        <taxon>Tracheophyta</taxon>
        <taxon>Spermatophyta</taxon>
        <taxon>Magnoliopsida</taxon>
        <taxon>Liliopsida</taxon>
        <taxon>Poales</taxon>
        <taxon>Poaceae</taxon>
        <taxon>BOP clade</taxon>
        <taxon>Pooideae</taxon>
        <taxon>Triticodae</taxon>
        <taxon>Triticeae</taxon>
        <taxon>Triticinae</taxon>
        <taxon>Aegilops</taxon>
    </lineage>
</organism>
<feature type="region of interest" description="Disordered" evidence="1">
    <location>
        <begin position="1"/>
        <end position="96"/>
    </location>
</feature>
<proteinExistence type="predicted"/>
<name>R7W3X2_AEGTA</name>
<feature type="compositionally biased region" description="Acidic residues" evidence="1">
    <location>
        <begin position="20"/>
        <end position="53"/>
    </location>
</feature>